<evidence type="ECO:0000256" key="5">
    <source>
        <dbReference type="ARBA" id="ARBA00023163"/>
    </source>
</evidence>
<dbReference type="InterPro" id="IPR001789">
    <property type="entry name" value="Sig_transdc_resp-reg_receiver"/>
</dbReference>
<dbReference type="CDD" id="cd00009">
    <property type="entry name" value="AAA"/>
    <property type="match status" value="1"/>
</dbReference>
<evidence type="ECO:0000256" key="4">
    <source>
        <dbReference type="ARBA" id="ARBA00023125"/>
    </source>
</evidence>
<dbReference type="InterPro" id="IPR027417">
    <property type="entry name" value="P-loop_NTPase"/>
</dbReference>
<dbReference type="Pfam" id="PF25601">
    <property type="entry name" value="AAA_lid_14"/>
    <property type="match status" value="1"/>
</dbReference>
<dbReference type="Gene3D" id="1.10.10.60">
    <property type="entry name" value="Homeodomain-like"/>
    <property type="match status" value="1"/>
</dbReference>
<dbReference type="GO" id="GO:0006355">
    <property type="term" value="P:regulation of DNA-templated transcription"/>
    <property type="evidence" value="ECO:0007669"/>
    <property type="project" value="InterPro"/>
</dbReference>
<dbReference type="InterPro" id="IPR002078">
    <property type="entry name" value="Sigma_54_int"/>
</dbReference>
<dbReference type="InterPro" id="IPR011006">
    <property type="entry name" value="CheY-like_superfamily"/>
</dbReference>
<dbReference type="InterPro" id="IPR003593">
    <property type="entry name" value="AAA+_ATPase"/>
</dbReference>
<evidence type="ECO:0000256" key="3">
    <source>
        <dbReference type="ARBA" id="ARBA00023015"/>
    </source>
</evidence>
<dbReference type="GO" id="GO:0000160">
    <property type="term" value="P:phosphorelay signal transduction system"/>
    <property type="evidence" value="ECO:0007669"/>
    <property type="project" value="InterPro"/>
</dbReference>
<dbReference type="GO" id="GO:0005524">
    <property type="term" value="F:ATP binding"/>
    <property type="evidence" value="ECO:0007669"/>
    <property type="project" value="UniProtKB-KW"/>
</dbReference>
<sequence length="473" mass="53793">MAKILIIDDDEEICHVLFDLIKNINHQAEYFLTLEAGVKKALSEEYDVVFLDVHMPDGNGLEALQRIRNRDLPPEVIIITGEGDADGAETAIKNGAWDYIQKPLMSKDIILPLKRVLQYRNNIKQTGKPNLILKRDSIIGSSSRIKACLDILANAARSDTNVLITGETGTGKEIFARTLHANSNRLHKSFVVVDCAALPENLVESQLFGYEKGSFTGADKARGGLIKQADNGTLFLDEVCELNLPLQKAFLRVLQERSFRPIGSGMEIKSNFRLIAATNCNPENMVEQGLLRKDLLFRLRTVHIELPPLRERDDDIRELVKYYTEQICSRYNMQPKGFAPDLLDIMCSYNWPGNIRELFHALESTITNAEYEPILFPTHLPDNIRIQTARASITRKKQIITNQSSKQPKAQFSNNEFIPTYKEFRESVLSSAEKNYLKHLMEYTRGNIKEAGRISKLGRTRLYTLMKKHNISR</sequence>
<dbReference type="SMART" id="SM00448">
    <property type="entry name" value="REC"/>
    <property type="match status" value="1"/>
</dbReference>
<dbReference type="SUPFAM" id="SSF46689">
    <property type="entry name" value="Homeodomain-like"/>
    <property type="match status" value="1"/>
</dbReference>
<dbReference type="InterPro" id="IPR058031">
    <property type="entry name" value="AAA_lid_NorR"/>
</dbReference>
<keyword evidence="5" id="KW-0804">Transcription</keyword>
<dbReference type="KEGG" id="dli:dnl_59530"/>
<dbReference type="PROSITE" id="PS50045">
    <property type="entry name" value="SIGMA54_INTERACT_4"/>
    <property type="match status" value="1"/>
</dbReference>
<dbReference type="PROSITE" id="PS00688">
    <property type="entry name" value="SIGMA54_INTERACT_3"/>
    <property type="match status" value="1"/>
</dbReference>
<dbReference type="InterPro" id="IPR025944">
    <property type="entry name" value="Sigma_54_int_dom_CS"/>
</dbReference>
<evidence type="ECO:0000259" key="8">
    <source>
        <dbReference type="PROSITE" id="PS50110"/>
    </source>
</evidence>
<accession>A0A975BE10</accession>
<dbReference type="FunFam" id="3.40.50.300:FF:000006">
    <property type="entry name" value="DNA-binding transcriptional regulator NtrC"/>
    <property type="match status" value="1"/>
</dbReference>
<dbReference type="Proteomes" id="UP000663720">
    <property type="component" value="Chromosome"/>
</dbReference>
<evidence type="ECO:0000256" key="1">
    <source>
        <dbReference type="ARBA" id="ARBA00022741"/>
    </source>
</evidence>
<dbReference type="CDD" id="cd00156">
    <property type="entry name" value="REC"/>
    <property type="match status" value="1"/>
</dbReference>
<feature type="domain" description="Response regulatory" evidence="8">
    <location>
        <begin position="3"/>
        <end position="117"/>
    </location>
</feature>
<keyword evidence="4" id="KW-0238">DNA-binding</keyword>
<keyword evidence="3" id="KW-0805">Transcription regulation</keyword>
<gene>
    <name evidence="9" type="ORF">dnl_59530</name>
</gene>
<dbReference type="PROSITE" id="PS50110">
    <property type="entry name" value="RESPONSE_REGULATORY"/>
    <property type="match status" value="1"/>
</dbReference>
<dbReference type="PANTHER" id="PTHR32071:SF113">
    <property type="entry name" value="ALGINATE BIOSYNTHESIS TRANSCRIPTIONAL REGULATORY PROTEIN ALGB"/>
    <property type="match status" value="1"/>
</dbReference>
<dbReference type="InterPro" id="IPR025943">
    <property type="entry name" value="Sigma_54_int_dom_ATP-bd_2"/>
</dbReference>
<reference evidence="9" key="1">
    <citation type="journal article" date="2021" name="Microb. Physiol.">
        <title>Proteogenomic Insights into the Physiology of Marine, Sulfate-Reducing, Filamentous Desulfonema limicola and Desulfonema magnum.</title>
        <authorList>
            <person name="Schnaars V."/>
            <person name="Wohlbrand L."/>
            <person name="Scheve S."/>
            <person name="Hinrichs C."/>
            <person name="Reinhardt R."/>
            <person name="Rabus R."/>
        </authorList>
    </citation>
    <scope>NUCLEOTIDE SEQUENCE</scope>
    <source>
        <strain evidence="9">5ac10</strain>
    </source>
</reference>
<dbReference type="SMART" id="SM00382">
    <property type="entry name" value="AAA"/>
    <property type="match status" value="1"/>
</dbReference>
<dbReference type="PROSITE" id="PS00676">
    <property type="entry name" value="SIGMA54_INTERACT_2"/>
    <property type="match status" value="1"/>
</dbReference>
<organism evidence="9 10">
    <name type="scientific">Desulfonema limicola</name>
    <dbReference type="NCBI Taxonomy" id="45656"/>
    <lineage>
        <taxon>Bacteria</taxon>
        <taxon>Pseudomonadati</taxon>
        <taxon>Thermodesulfobacteriota</taxon>
        <taxon>Desulfobacteria</taxon>
        <taxon>Desulfobacterales</taxon>
        <taxon>Desulfococcaceae</taxon>
        <taxon>Desulfonema</taxon>
    </lineage>
</organism>
<dbReference type="PROSITE" id="PS00675">
    <property type="entry name" value="SIGMA54_INTERACT_1"/>
    <property type="match status" value="1"/>
</dbReference>
<evidence type="ECO:0000313" key="10">
    <source>
        <dbReference type="Proteomes" id="UP000663720"/>
    </source>
</evidence>
<evidence type="ECO:0000256" key="2">
    <source>
        <dbReference type="ARBA" id="ARBA00022840"/>
    </source>
</evidence>
<dbReference type="AlphaFoldDB" id="A0A975BE10"/>
<dbReference type="Gene3D" id="1.10.8.60">
    <property type="match status" value="1"/>
</dbReference>
<dbReference type="RefSeq" id="WP_207689369.1">
    <property type="nucleotide sequence ID" value="NZ_CP061799.1"/>
</dbReference>
<feature type="domain" description="Sigma-54 factor interaction" evidence="7">
    <location>
        <begin position="138"/>
        <end position="367"/>
    </location>
</feature>
<dbReference type="PANTHER" id="PTHR32071">
    <property type="entry name" value="TRANSCRIPTIONAL REGULATORY PROTEIN"/>
    <property type="match status" value="1"/>
</dbReference>
<dbReference type="InterPro" id="IPR025662">
    <property type="entry name" value="Sigma_54_int_dom_ATP-bd_1"/>
</dbReference>
<evidence type="ECO:0000256" key="6">
    <source>
        <dbReference type="PROSITE-ProRule" id="PRU00169"/>
    </source>
</evidence>
<keyword evidence="10" id="KW-1185">Reference proteome</keyword>
<keyword evidence="2" id="KW-0067">ATP-binding</keyword>
<evidence type="ECO:0000313" key="9">
    <source>
        <dbReference type="EMBL" id="QTA83540.1"/>
    </source>
</evidence>
<dbReference type="SUPFAM" id="SSF52540">
    <property type="entry name" value="P-loop containing nucleoside triphosphate hydrolases"/>
    <property type="match status" value="1"/>
</dbReference>
<dbReference type="SUPFAM" id="SSF52172">
    <property type="entry name" value="CheY-like"/>
    <property type="match status" value="1"/>
</dbReference>
<dbReference type="GO" id="GO:0003677">
    <property type="term" value="F:DNA binding"/>
    <property type="evidence" value="ECO:0007669"/>
    <property type="project" value="UniProtKB-KW"/>
</dbReference>
<dbReference type="EMBL" id="CP061799">
    <property type="protein sequence ID" value="QTA83540.1"/>
    <property type="molecule type" value="Genomic_DNA"/>
</dbReference>
<name>A0A975BE10_9BACT</name>
<keyword evidence="6" id="KW-0597">Phosphoprotein</keyword>
<dbReference type="InterPro" id="IPR009057">
    <property type="entry name" value="Homeodomain-like_sf"/>
</dbReference>
<dbReference type="Gene3D" id="3.40.50.2300">
    <property type="match status" value="1"/>
</dbReference>
<keyword evidence="1" id="KW-0547">Nucleotide-binding</keyword>
<dbReference type="Pfam" id="PF00072">
    <property type="entry name" value="Response_reg"/>
    <property type="match status" value="1"/>
</dbReference>
<evidence type="ECO:0000259" key="7">
    <source>
        <dbReference type="PROSITE" id="PS50045"/>
    </source>
</evidence>
<dbReference type="Pfam" id="PF00158">
    <property type="entry name" value="Sigma54_activat"/>
    <property type="match status" value="1"/>
</dbReference>
<dbReference type="Gene3D" id="3.40.50.300">
    <property type="entry name" value="P-loop containing nucleotide triphosphate hydrolases"/>
    <property type="match status" value="1"/>
</dbReference>
<feature type="modified residue" description="4-aspartylphosphate" evidence="6">
    <location>
        <position position="52"/>
    </location>
</feature>
<protein>
    <submittedName>
        <fullName evidence="9">Two component system response regulator, sigma54-specific</fullName>
    </submittedName>
</protein>
<proteinExistence type="predicted"/>